<dbReference type="Proteomes" id="UP001139461">
    <property type="component" value="Unassembled WGS sequence"/>
</dbReference>
<dbReference type="Gene3D" id="2.60.40.790">
    <property type="match status" value="1"/>
</dbReference>
<dbReference type="InterPro" id="IPR002068">
    <property type="entry name" value="A-crystallin/Hsp20_dom"/>
</dbReference>
<dbReference type="InterPro" id="IPR031107">
    <property type="entry name" value="Small_HSP"/>
</dbReference>
<accession>A0A9X1QXE5</accession>
<comment type="caution">
    <text evidence="4">The sequence shown here is derived from an EMBL/GenBank/DDBJ whole genome shotgun (WGS) entry which is preliminary data.</text>
</comment>
<dbReference type="CDD" id="cd06464">
    <property type="entry name" value="ACD_sHsps-like"/>
    <property type="match status" value="1"/>
</dbReference>
<evidence type="ECO:0000313" key="4">
    <source>
        <dbReference type="EMBL" id="MCG2419641.1"/>
    </source>
</evidence>
<proteinExistence type="inferred from homology"/>
<organism evidence="4 5">
    <name type="scientific">Aequorivita vitellina</name>
    <dbReference type="NCBI Taxonomy" id="2874475"/>
    <lineage>
        <taxon>Bacteria</taxon>
        <taxon>Pseudomonadati</taxon>
        <taxon>Bacteroidota</taxon>
        <taxon>Flavobacteriia</taxon>
        <taxon>Flavobacteriales</taxon>
        <taxon>Flavobacteriaceae</taxon>
        <taxon>Aequorivita</taxon>
    </lineage>
</organism>
<evidence type="ECO:0000256" key="1">
    <source>
        <dbReference type="PROSITE-ProRule" id="PRU00285"/>
    </source>
</evidence>
<gene>
    <name evidence="4" type="ORF">K8089_11460</name>
</gene>
<evidence type="ECO:0000256" key="2">
    <source>
        <dbReference type="RuleBase" id="RU003616"/>
    </source>
</evidence>
<reference evidence="4" key="1">
    <citation type="submission" date="2021-09" db="EMBL/GenBank/DDBJ databases">
        <title>Genome of Aequorivita sp. strain F47161.</title>
        <authorList>
            <person name="Wang Y."/>
        </authorList>
    </citation>
    <scope>NUCLEOTIDE SEQUENCE</scope>
    <source>
        <strain evidence="4">F47161</strain>
    </source>
</reference>
<evidence type="ECO:0000313" key="5">
    <source>
        <dbReference type="Proteomes" id="UP001139461"/>
    </source>
</evidence>
<keyword evidence="5" id="KW-1185">Reference proteome</keyword>
<dbReference type="PANTHER" id="PTHR11527">
    <property type="entry name" value="HEAT-SHOCK PROTEIN 20 FAMILY MEMBER"/>
    <property type="match status" value="1"/>
</dbReference>
<feature type="domain" description="SHSP" evidence="3">
    <location>
        <begin position="30"/>
        <end position="144"/>
    </location>
</feature>
<dbReference type="SUPFAM" id="SSF49764">
    <property type="entry name" value="HSP20-like chaperones"/>
    <property type="match status" value="1"/>
</dbReference>
<dbReference type="RefSeq" id="WP_237603428.1">
    <property type="nucleotide sequence ID" value="NZ_JAIRBA010000023.1"/>
</dbReference>
<dbReference type="PROSITE" id="PS01031">
    <property type="entry name" value="SHSP"/>
    <property type="match status" value="1"/>
</dbReference>
<dbReference type="EMBL" id="JAIRBA010000023">
    <property type="protein sequence ID" value="MCG2419641.1"/>
    <property type="molecule type" value="Genomic_DNA"/>
</dbReference>
<dbReference type="InterPro" id="IPR008978">
    <property type="entry name" value="HSP20-like_chaperone"/>
</dbReference>
<protein>
    <submittedName>
        <fullName evidence="4">Hsp20/alpha crystallin family protein</fullName>
    </submittedName>
</protein>
<name>A0A9X1QXE5_9FLAO</name>
<sequence length="144" mass="16729">MKTVNKDSVWLPGLIDNFLFDNKLDTFTNNYETFSIPAVNISENLTNFAIEIAVPGFKKENFTIEAEEDTLKVSSKTIETAEESNKETRYTRREFNYNKFERSFTLPENVKTEDIEAKYENGVLKITLPKLEEKKVLKKMVEIS</sequence>
<evidence type="ECO:0000259" key="3">
    <source>
        <dbReference type="PROSITE" id="PS01031"/>
    </source>
</evidence>
<dbReference type="Pfam" id="PF00011">
    <property type="entry name" value="HSP20"/>
    <property type="match status" value="1"/>
</dbReference>
<comment type="similarity">
    <text evidence="1 2">Belongs to the small heat shock protein (HSP20) family.</text>
</comment>
<dbReference type="AlphaFoldDB" id="A0A9X1QXE5"/>